<comment type="caution">
    <text evidence="2">The sequence shown here is derived from an EMBL/GenBank/DDBJ whole genome shotgun (WGS) entry which is preliminary data.</text>
</comment>
<organism evidence="2 3">
    <name type="scientific">Solanum commersonii</name>
    <name type="common">Commerson's wild potato</name>
    <name type="synonym">Commerson's nightshade</name>
    <dbReference type="NCBI Taxonomy" id="4109"/>
    <lineage>
        <taxon>Eukaryota</taxon>
        <taxon>Viridiplantae</taxon>
        <taxon>Streptophyta</taxon>
        <taxon>Embryophyta</taxon>
        <taxon>Tracheophyta</taxon>
        <taxon>Spermatophyta</taxon>
        <taxon>Magnoliopsida</taxon>
        <taxon>eudicotyledons</taxon>
        <taxon>Gunneridae</taxon>
        <taxon>Pentapetalae</taxon>
        <taxon>asterids</taxon>
        <taxon>lamiids</taxon>
        <taxon>Solanales</taxon>
        <taxon>Solanaceae</taxon>
        <taxon>Solanoideae</taxon>
        <taxon>Solaneae</taxon>
        <taxon>Solanum</taxon>
    </lineage>
</organism>
<protein>
    <submittedName>
        <fullName evidence="2">Uncharacterized protein</fullName>
    </submittedName>
</protein>
<dbReference type="PANTHER" id="PTHR37616:SF3">
    <property type="entry name" value="BZIP DOMAIN-CONTAINING PROTEIN"/>
    <property type="match status" value="1"/>
</dbReference>
<reference evidence="2 3" key="1">
    <citation type="submission" date="2020-09" db="EMBL/GenBank/DDBJ databases">
        <title>De no assembly of potato wild relative species, Solanum commersonii.</title>
        <authorList>
            <person name="Cho K."/>
        </authorList>
    </citation>
    <scope>NUCLEOTIDE SEQUENCE [LARGE SCALE GENOMIC DNA]</scope>
    <source>
        <strain evidence="2">LZ3.2</strain>
        <tissue evidence="2">Leaf</tissue>
    </source>
</reference>
<keyword evidence="1" id="KW-0472">Membrane</keyword>
<gene>
    <name evidence="2" type="ORF">H5410_022734</name>
</gene>
<keyword evidence="3" id="KW-1185">Reference proteome</keyword>
<feature type="transmembrane region" description="Helical" evidence="1">
    <location>
        <begin position="271"/>
        <end position="293"/>
    </location>
</feature>
<dbReference type="AlphaFoldDB" id="A0A9J5ZGA0"/>
<keyword evidence="1" id="KW-0812">Transmembrane</keyword>
<dbReference type="OrthoDB" id="295274at2759"/>
<dbReference type="Proteomes" id="UP000824120">
    <property type="component" value="Chromosome 4"/>
</dbReference>
<name>A0A9J5ZGA0_SOLCO</name>
<evidence type="ECO:0000313" key="2">
    <source>
        <dbReference type="EMBL" id="KAG5611453.1"/>
    </source>
</evidence>
<keyword evidence="1" id="KW-1133">Transmembrane helix</keyword>
<sequence>MADPSPMEEENLIGDFNGLANIDFSIDDIIFDASFDDIFPNPTNDDAFQMSRHMFDYLGSELAMLLELSSQFLGDCQREAPGSKPVHMDPNCFGQPENELIGNFSNSSRNFKLTSEEISNFAANQAAGGVMVKDMSSPGLLHSWSSSRFLDEVSPFLHQVSTNVPRYLNVPSMICGSNLSNWLNNQLNSNKLVHFSPKLGSNSVKGGVVEQKLNANISNCSYLLKRKKGSEESNNNTSFNNLTFEWKESYEMAKNVTLKAQLGGTGVPSQVASVSFVGMLFFILLFGGLVPLLKVRMEGESNQHNTNKFANEFVHLGNGSDPLAASFYAPRNDKLVMAYHGSADKKNRKVNLAVLGDLSPAVPGIHPRLYQSPAWGERTLGSEEKENVKSIMQQWYLEGVAGPLLSSGMCTNVFQFDASSSAPEAIVPVTNSRDISMELHRNRRILNRPLVSLSRPSHNIPEEQIGTNGKNVEDPSISVDTRKFLPFFHMCISSIGNKNYGS</sequence>
<dbReference type="EMBL" id="JACXVP010000004">
    <property type="protein sequence ID" value="KAG5611453.1"/>
    <property type="molecule type" value="Genomic_DNA"/>
</dbReference>
<dbReference type="PANTHER" id="PTHR37616">
    <property type="entry name" value="BZIP TRANSCRIPTION FACTOR 60-LIKE"/>
    <property type="match status" value="1"/>
</dbReference>
<evidence type="ECO:0000313" key="3">
    <source>
        <dbReference type="Proteomes" id="UP000824120"/>
    </source>
</evidence>
<proteinExistence type="predicted"/>
<evidence type="ECO:0000256" key="1">
    <source>
        <dbReference type="SAM" id="Phobius"/>
    </source>
</evidence>
<accession>A0A9J5ZGA0</accession>